<keyword evidence="1" id="KW-0812">Transmembrane</keyword>
<keyword evidence="1" id="KW-1133">Transmembrane helix</keyword>
<evidence type="ECO:0000256" key="1">
    <source>
        <dbReference type="SAM" id="Phobius"/>
    </source>
</evidence>
<organism evidence="2 3">
    <name type="scientific">Paramecium sonneborni</name>
    <dbReference type="NCBI Taxonomy" id="65129"/>
    <lineage>
        <taxon>Eukaryota</taxon>
        <taxon>Sar</taxon>
        <taxon>Alveolata</taxon>
        <taxon>Ciliophora</taxon>
        <taxon>Intramacronucleata</taxon>
        <taxon>Oligohymenophorea</taxon>
        <taxon>Peniculida</taxon>
        <taxon>Parameciidae</taxon>
        <taxon>Paramecium</taxon>
    </lineage>
</organism>
<protein>
    <submittedName>
        <fullName evidence="2">Uncharacterized protein</fullName>
    </submittedName>
</protein>
<sequence>MKSKKHIRSSSTQFEMLMLKFNWSMKMNALQKIFVKRCKQPLNDLKNHNNDRSIKRHVRHLSDQVDESMEQHKLIELLKHRRTPTDNFQKCDTSDITRIYSNRKREENSLFFQPDENTRINEQFLALFKDRKDQTYFGILTPRTQVEQENLQKMLEYKKLNQNDLFTFIQLVKKPRIVVEEEKKSQLQSSVNFKLLIFLTLLLLIAITFI</sequence>
<evidence type="ECO:0000313" key="2">
    <source>
        <dbReference type="EMBL" id="CAD8055825.1"/>
    </source>
</evidence>
<reference evidence="2" key="1">
    <citation type="submission" date="2021-01" db="EMBL/GenBank/DDBJ databases">
        <authorList>
            <consortium name="Genoscope - CEA"/>
            <person name="William W."/>
        </authorList>
    </citation>
    <scope>NUCLEOTIDE SEQUENCE</scope>
</reference>
<keyword evidence="3" id="KW-1185">Reference proteome</keyword>
<gene>
    <name evidence="2" type="ORF">PSON_ATCC_30995.1.T0090439</name>
</gene>
<dbReference type="EMBL" id="CAJJDN010000009">
    <property type="protein sequence ID" value="CAD8055825.1"/>
    <property type="molecule type" value="Genomic_DNA"/>
</dbReference>
<dbReference type="Proteomes" id="UP000692954">
    <property type="component" value="Unassembled WGS sequence"/>
</dbReference>
<name>A0A8S1KPU3_9CILI</name>
<evidence type="ECO:0000313" key="3">
    <source>
        <dbReference type="Proteomes" id="UP000692954"/>
    </source>
</evidence>
<accession>A0A8S1KPU3</accession>
<dbReference type="AlphaFoldDB" id="A0A8S1KPU3"/>
<comment type="caution">
    <text evidence="2">The sequence shown here is derived from an EMBL/GenBank/DDBJ whole genome shotgun (WGS) entry which is preliminary data.</text>
</comment>
<proteinExistence type="predicted"/>
<dbReference type="OrthoDB" id="300444at2759"/>
<feature type="transmembrane region" description="Helical" evidence="1">
    <location>
        <begin position="191"/>
        <end position="209"/>
    </location>
</feature>
<keyword evidence="1" id="KW-0472">Membrane</keyword>